<dbReference type="RefSeq" id="WP_242976541.1">
    <property type="nucleotide sequence ID" value="NZ_JANKAR010000004.1"/>
</dbReference>
<reference evidence="9 10" key="1">
    <citation type="submission" date="2018-04" db="EMBL/GenBank/DDBJ databases">
        <title>Genomic Encyclopedia of Type Strains, Phase IV (KMG-IV): sequencing the most valuable type-strain genomes for metagenomic binning, comparative biology and taxonomic classification.</title>
        <authorList>
            <person name="Goeker M."/>
        </authorList>
    </citation>
    <scope>NUCLEOTIDE SEQUENCE [LARGE SCALE GENOMIC DNA]</scope>
    <source>
        <strain evidence="9 10">DSM 26588</strain>
    </source>
</reference>
<feature type="transmembrane region" description="Helical" evidence="8">
    <location>
        <begin position="12"/>
        <end position="35"/>
    </location>
</feature>
<dbReference type="InterPro" id="IPR051539">
    <property type="entry name" value="T4SS-coupling_protein"/>
</dbReference>
<evidence type="ECO:0000256" key="7">
    <source>
        <dbReference type="SAM" id="MobiDB-lite"/>
    </source>
</evidence>
<keyword evidence="6 8" id="KW-0472">Membrane</keyword>
<sequence length="589" mass="66532">MKANHTDTSWKSAALTWAALSVPVLWAAAILAYAYTDGIDLFMLMDRFMVTLQHPFDIRWTPHTLKFLAGALVLYGCGVGMYYATRRTTRFGEEHGSARWGSPAQLDAKYADRKRPENNVILTQHVRMSLDSHKHRRNLLEIVVGGSGAGKTRFFIKPNLMLANCSYIVTDPKSEILRAVGPLLAEMSYTVKVLDLIDPDRSDCFNPFAYVQDDKDVLKLIRNFIKNTTPKGAHESDPFWSKSETALDTALMLYLLHEAPPEEQNFETMTYMIENADVREDDPDYQSPLDLLFAALEEEDPDHLAVRQYKIFKQAEARTARSILVTAAVRLAPFTLPSIKRITSRDDMELSRLGERKQVVFCVIPDSDDTLNFLVGMLYTCAFQALYYQADKVHGGRLPVHVRLLMDEFSNVALPDSFTRLQSTMRSREISSVIVLQNISQLKALFKNDWEGIIGNADSLLYLGGNEQSTHEYISKLLGKQTIDTQTRGETRGRSGSSSTNFQNAGRELMTPDEVRMLDNDYALLFIRGERPVMDQKYDLLKHPNIALTEDGGAAPYLHAPGLNFSMADLDFPFSGIDEIEIIEWEEPA</sequence>
<feature type="region of interest" description="Disordered" evidence="7">
    <location>
        <begin position="484"/>
        <end position="505"/>
    </location>
</feature>
<evidence type="ECO:0000256" key="6">
    <source>
        <dbReference type="ARBA" id="ARBA00023136"/>
    </source>
</evidence>
<evidence type="ECO:0000313" key="10">
    <source>
        <dbReference type="Proteomes" id="UP000245778"/>
    </source>
</evidence>
<evidence type="ECO:0000313" key="9">
    <source>
        <dbReference type="EMBL" id="PVY58421.1"/>
    </source>
</evidence>
<dbReference type="Pfam" id="PF02534">
    <property type="entry name" value="T4SS-DNA_transf"/>
    <property type="match status" value="1"/>
</dbReference>
<keyword evidence="4 8" id="KW-0812">Transmembrane</keyword>
<protein>
    <submittedName>
        <fullName evidence="9">Type IV secretion system protein VirD4</fullName>
    </submittedName>
</protein>
<evidence type="ECO:0000256" key="3">
    <source>
        <dbReference type="ARBA" id="ARBA00022475"/>
    </source>
</evidence>
<keyword evidence="5 8" id="KW-1133">Transmembrane helix</keyword>
<evidence type="ECO:0000256" key="4">
    <source>
        <dbReference type="ARBA" id="ARBA00022692"/>
    </source>
</evidence>
<evidence type="ECO:0000256" key="1">
    <source>
        <dbReference type="ARBA" id="ARBA00004651"/>
    </source>
</evidence>
<name>A0A2U1CC51_9FIRM</name>
<dbReference type="InterPro" id="IPR027417">
    <property type="entry name" value="P-loop_NTPase"/>
</dbReference>
<dbReference type="Proteomes" id="UP000245778">
    <property type="component" value="Unassembled WGS sequence"/>
</dbReference>
<dbReference type="NCBIfam" id="NF045973">
    <property type="entry name" value="conju_CD1115"/>
    <property type="match status" value="1"/>
</dbReference>
<comment type="subcellular location">
    <subcellularLocation>
        <location evidence="1">Cell membrane</location>
        <topology evidence="1">Multi-pass membrane protein</topology>
    </subcellularLocation>
</comment>
<keyword evidence="3" id="KW-1003">Cell membrane</keyword>
<dbReference type="PANTHER" id="PTHR37937:SF1">
    <property type="entry name" value="CONJUGATIVE TRANSFER: DNA TRANSPORT"/>
    <property type="match status" value="1"/>
</dbReference>
<dbReference type="GO" id="GO:0005886">
    <property type="term" value="C:plasma membrane"/>
    <property type="evidence" value="ECO:0007669"/>
    <property type="project" value="UniProtKB-SubCell"/>
</dbReference>
<dbReference type="Gene3D" id="3.40.50.300">
    <property type="entry name" value="P-loop containing nucleotide triphosphate hydrolases"/>
    <property type="match status" value="1"/>
</dbReference>
<dbReference type="CDD" id="cd01127">
    <property type="entry name" value="TrwB_TraG_TraD_VirD4"/>
    <property type="match status" value="1"/>
</dbReference>
<proteinExistence type="inferred from homology"/>
<comment type="caution">
    <text evidence="9">The sequence shown here is derived from an EMBL/GenBank/DDBJ whole genome shotgun (WGS) entry which is preliminary data.</text>
</comment>
<comment type="similarity">
    <text evidence="2">Belongs to the VirD4/TraG family.</text>
</comment>
<dbReference type="InterPro" id="IPR003688">
    <property type="entry name" value="TraG/VirD4"/>
</dbReference>
<dbReference type="EMBL" id="QEKK01000004">
    <property type="protein sequence ID" value="PVY58421.1"/>
    <property type="molecule type" value="Genomic_DNA"/>
</dbReference>
<evidence type="ECO:0000256" key="5">
    <source>
        <dbReference type="ARBA" id="ARBA00022989"/>
    </source>
</evidence>
<dbReference type="AlphaFoldDB" id="A0A2U1CC51"/>
<dbReference type="SUPFAM" id="SSF52540">
    <property type="entry name" value="P-loop containing nucleoside triphosphate hydrolases"/>
    <property type="match status" value="1"/>
</dbReference>
<accession>A0A2U1CC51</accession>
<gene>
    <name evidence="9" type="ORF">C7373_10414</name>
</gene>
<evidence type="ECO:0000256" key="2">
    <source>
        <dbReference type="ARBA" id="ARBA00008806"/>
    </source>
</evidence>
<evidence type="ECO:0000256" key="8">
    <source>
        <dbReference type="SAM" id="Phobius"/>
    </source>
</evidence>
<organism evidence="9 10">
    <name type="scientific">Intestinimonas butyriciproducens</name>
    <dbReference type="NCBI Taxonomy" id="1297617"/>
    <lineage>
        <taxon>Bacteria</taxon>
        <taxon>Bacillati</taxon>
        <taxon>Bacillota</taxon>
        <taxon>Clostridia</taxon>
        <taxon>Eubacteriales</taxon>
        <taxon>Intestinimonas</taxon>
    </lineage>
</organism>
<dbReference type="PANTHER" id="PTHR37937">
    <property type="entry name" value="CONJUGATIVE TRANSFER: DNA TRANSPORT"/>
    <property type="match status" value="1"/>
</dbReference>